<keyword evidence="2" id="KW-1185">Reference proteome</keyword>
<organism evidence="1 2">
    <name type="scientific">Armillaria solidipes</name>
    <dbReference type="NCBI Taxonomy" id="1076256"/>
    <lineage>
        <taxon>Eukaryota</taxon>
        <taxon>Fungi</taxon>
        <taxon>Dikarya</taxon>
        <taxon>Basidiomycota</taxon>
        <taxon>Agaricomycotina</taxon>
        <taxon>Agaricomycetes</taxon>
        <taxon>Agaricomycetidae</taxon>
        <taxon>Agaricales</taxon>
        <taxon>Marasmiineae</taxon>
        <taxon>Physalacriaceae</taxon>
        <taxon>Armillaria</taxon>
    </lineage>
</organism>
<proteinExistence type="predicted"/>
<dbReference type="AlphaFoldDB" id="A0A2H3CJK8"/>
<evidence type="ECO:0000313" key="1">
    <source>
        <dbReference type="EMBL" id="PBK76303.1"/>
    </source>
</evidence>
<evidence type="ECO:0000313" key="2">
    <source>
        <dbReference type="Proteomes" id="UP000218334"/>
    </source>
</evidence>
<gene>
    <name evidence="1" type="ORF">ARMSODRAFT_222345</name>
</gene>
<accession>A0A2H3CJK8</accession>
<dbReference type="EMBL" id="KZ293416">
    <property type="protein sequence ID" value="PBK76303.1"/>
    <property type="molecule type" value="Genomic_DNA"/>
</dbReference>
<sequence>MAPAKHGHLRRYERGVAEERLRKELVVMRRDLFEEKIPGHSLLSPQALMPTTLLERIVDLAHYGQLSTLDDVERELTWAYADTWGPRILELIEKFCPVQDKIN</sequence>
<name>A0A2H3CJK8_9AGAR</name>
<protein>
    <submittedName>
        <fullName evidence="1">Uncharacterized protein</fullName>
    </submittedName>
</protein>
<dbReference type="STRING" id="1076256.A0A2H3CJK8"/>
<dbReference type="Proteomes" id="UP000218334">
    <property type="component" value="Unassembled WGS sequence"/>
</dbReference>
<reference evidence="2" key="1">
    <citation type="journal article" date="2017" name="Nat. Ecol. Evol.">
        <title>Genome expansion and lineage-specific genetic innovations in the forest pathogenic fungi Armillaria.</title>
        <authorList>
            <person name="Sipos G."/>
            <person name="Prasanna A.N."/>
            <person name="Walter M.C."/>
            <person name="O'Connor E."/>
            <person name="Balint B."/>
            <person name="Krizsan K."/>
            <person name="Kiss B."/>
            <person name="Hess J."/>
            <person name="Varga T."/>
            <person name="Slot J."/>
            <person name="Riley R."/>
            <person name="Boka B."/>
            <person name="Rigling D."/>
            <person name="Barry K."/>
            <person name="Lee J."/>
            <person name="Mihaltcheva S."/>
            <person name="LaButti K."/>
            <person name="Lipzen A."/>
            <person name="Waldron R."/>
            <person name="Moloney N.M."/>
            <person name="Sperisen C."/>
            <person name="Kredics L."/>
            <person name="Vagvoelgyi C."/>
            <person name="Patrignani A."/>
            <person name="Fitzpatrick D."/>
            <person name="Nagy I."/>
            <person name="Doyle S."/>
            <person name="Anderson J.B."/>
            <person name="Grigoriev I.V."/>
            <person name="Gueldener U."/>
            <person name="Muensterkoetter M."/>
            <person name="Nagy L.G."/>
        </authorList>
    </citation>
    <scope>NUCLEOTIDE SEQUENCE [LARGE SCALE GENOMIC DNA]</scope>
    <source>
        <strain evidence="2">28-4</strain>
    </source>
</reference>